<proteinExistence type="inferred from homology"/>
<evidence type="ECO:0000256" key="6">
    <source>
        <dbReference type="ARBA" id="ARBA00022741"/>
    </source>
</evidence>
<dbReference type="AlphaFoldDB" id="A0A4R1LQI2"/>
<dbReference type="InterPro" id="IPR039657">
    <property type="entry name" value="Dimethylallyltransferase"/>
</dbReference>
<evidence type="ECO:0000256" key="12">
    <source>
        <dbReference type="RuleBase" id="RU003784"/>
    </source>
</evidence>
<accession>A0A4R1LQI2</accession>
<comment type="caution">
    <text evidence="14">The sequence shown here is derived from an EMBL/GenBank/DDBJ whole genome shotgun (WGS) entry which is preliminary data.</text>
</comment>
<keyword evidence="15" id="KW-1185">Reference proteome</keyword>
<evidence type="ECO:0000256" key="7">
    <source>
        <dbReference type="ARBA" id="ARBA00022840"/>
    </source>
</evidence>
<evidence type="ECO:0000256" key="13">
    <source>
        <dbReference type="RuleBase" id="RU003785"/>
    </source>
</evidence>
<feature type="region of interest" description="Interaction with substrate tRNA" evidence="10">
    <location>
        <begin position="39"/>
        <end position="42"/>
    </location>
</feature>
<dbReference type="EMBL" id="SMGO01000003">
    <property type="protein sequence ID" value="TCK80727.1"/>
    <property type="molecule type" value="Genomic_DNA"/>
</dbReference>
<comment type="catalytic activity">
    <reaction evidence="9 10 11">
        <text>adenosine(37) in tRNA + dimethylallyl diphosphate = N(6)-dimethylallyladenosine(37) in tRNA + diphosphate</text>
        <dbReference type="Rhea" id="RHEA:26482"/>
        <dbReference type="Rhea" id="RHEA-COMP:10162"/>
        <dbReference type="Rhea" id="RHEA-COMP:10375"/>
        <dbReference type="ChEBI" id="CHEBI:33019"/>
        <dbReference type="ChEBI" id="CHEBI:57623"/>
        <dbReference type="ChEBI" id="CHEBI:74411"/>
        <dbReference type="ChEBI" id="CHEBI:74415"/>
        <dbReference type="EC" id="2.5.1.75"/>
    </reaction>
</comment>
<evidence type="ECO:0000256" key="8">
    <source>
        <dbReference type="ARBA" id="ARBA00022842"/>
    </source>
</evidence>
<comment type="similarity">
    <text evidence="3 10 13">Belongs to the IPP transferase family.</text>
</comment>
<evidence type="ECO:0000256" key="4">
    <source>
        <dbReference type="ARBA" id="ARBA00022679"/>
    </source>
</evidence>
<dbReference type="NCBIfam" id="TIGR00174">
    <property type="entry name" value="miaA"/>
    <property type="match status" value="1"/>
</dbReference>
<reference evidence="14 15" key="1">
    <citation type="submission" date="2019-03" db="EMBL/GenBank/DDBJ databases">
        <title>Genomic Encyclopedia of Archaeal and Bacterial Type Strains, Phase II (KMG-II): from individual species to whole genera.</title>
        <authorList>
            <person name="Goeker M."/>
        </authorList>
    </citation>
    <scope>NUCLEOTIDE SEQUENCE [LARGE SCALE GENOMIC DNA]</scope>
    <source>
        <strain evidence="14 15">DSM 22554</strain>
    </source>
</reference>
<evidence type="ECO:0000313" key="15">
    <source>
        <dbReference type="Proteomes" id="UP000294616"/>
    </source>
</evidence>
<feature type="region of interest" description="Interaction with substrate tRNA" evidence="10">
    <location>
        <begin position="163"/>
        <end position="167"/>
    </location>
</feature>
<keyword evidence="6 10" id="KW-0547">Nucleotide-binding</keyword>
<name>A0A4R1LQI2_9SPHI</name>
<dbReference type="PANTHER" id="PTHR11088">
    <property type="entry name" value="TRNA DIMETHYLALLYLTRANSFERASE"/>
    <property type="match status" value="1"/>
</dbReference>
<evidence type="ECO:0000256" key="3">
    <source>
        <dbReference type="ARBA" id="ARBA00005842"/>
    </source>
</evidence>
<evidence type="ECO:0000256" key="10">
    <source>
        <dbReference type="HAMAP-Rule" id="MF_00185"/>
    </source>
</evidence>
<dbReference type="Pfam" id="PF01715">
    <property type="entry name" value="IPPT"/>
    <property type="match status" value="1"/>
</dbReference>
<evidence type="ECO:0000256" key="5">
    <source>
        <dbReference type="ARBA" id="ARBA00022694"/>
    </source>
</evidence>
<dbReference type="Gene3D" id="1.10.20.140">
    <property type="match status" value="1"/>
</dbReference>
<evidence type="ECO:0000256" key="9">
    <source>
        <dbReference type="ARBA" id="ARBA00049563"/>
    </source>
</evidence>
<keyword evidence="8 10" id="KW-0460">Magnesium</keyword>
<evidence type="ECO:0000256" key="2">
    <source>
        <dbReference type="ARBA" id="ARBA00003213"/>
    </source>
</evidence>
<dbReference type="GO" id="GO:0052381">
    <property type="term" value="F:tRNA dimethylallyltransferase activity"/>
    <property type="evidence" value="ECO:0007669"/>
    <property type="project" value="UniProtKB-UniRule"/>
</dbReference>
<dbReference type="PANTHER" id="PTHR11088:SF60">
    <property type="entry name" value="TRNA DIMETHYLALLYLTRANSFERASE"/>
    <property type="match status" value="1"/>
</dbReference>
<comment type="subunit">
    <text evidence="10">Monomer.</text>
</comment>
<feature type="site" description="Interaction with substrate tRNA" evidence="10">
    <location>
        <position position="105"/>
    </location>
</feature>
<keyword evidence="4 10" id="KW-0808">Transferase</keyword>
<gene>
    <name evidence="10" type="primary">miaA</name>
    <name evidence="14" type="ORF">C8N28_2474</name>
</gene>
<dbReference type="EC" id="2.5.1.75" evidence="10"/>
<evidence type="ECO:0000313" key="14">
    <source>
        <dbReference type="EMBL" id="TCK80727.1"/>
    </source>
</evidence>
<dbReference type="OrthoDB" id="9776390at2"/>
<feature type="binding site" evidence="10">
    <location>
        <begin position="14"/>
        <end position="21"/>
    </location>
    <ligand>
        <name>ATP</name>
        <dbReference type="ChEBI" id="CHEBI:30616"/>
    </ligand>
</feature>
<keyword evidence="5 10" id="KW-0819">tRNA processing</keyword>
<comment type="caution">
    <text evidence="10">Lacks conserved residue(s) required for the propagation of feature annotation.</text>
</comment>
<keyword evidence="7 10" id="KW-0067">ATP-binding</keyword>
<comment type="cofactor">
    <cofactor evidence="1 10">
        <name>Mg(2+)</name>
        <dbReference type="ChEBI" id="CHEBI:18420"/>
    </cofactor>
</comment>
<feature type="binding site" evidence="10">
    <location>
        <begin position="16"/>
        <end position="21"/>
    </location>
    <ligand>
        <name>substrate</name>
    </ligand>
</feature>
<dbReference type="GO" id="GO:0005524">
    <property type="term" value="F:ATP binding"/>
    <property type="evidence" value="ECO:0007669"/>
    <property type="project" value="UniProtKB-UniRule"/>
</dbReference>
<feature type="site" description="Interaction with substrate tRNA" evidence="10">
    <location>
        <position position="127"/>
    </location>
</feature>
<evidence type="ECO:0000256" key="1">
    <source>
        <dbReference type="ARBA" id="ARBA00001946"/>
    </source>
</evidence>
<dbReference type="HAMAP" id="MF_00185">
    <property type="entry name" value="IPP_trans"/>
    <property type="match status" value="1"/>
</dbReference>
<sequence length="307" mass="35334">MTNLSSKNLICIVGPTGIGKTALAIELAKKYRTDVVSADSRQFYREMNIGTAKPDGDELQSVTHHFINSHSIHDNYSAGDYERDALDCIDKLFKTTDTLILVGGSGLFVNAVCKGLDNLPKPGPGIRENLTRILHEDGILPLQELLKKVDINYYNEVDINNPQRIIRALEVYETTQVPFSVWRKKEAGLRKFNIISIGLNTARENLYNRINHRVDLMIQQGLLDEVKNLYPYRDKTPLLSVGYTELFDYLDNKYSLDEAIERIKQNTRRYAKRQLTWFKKNENTKWFEPNDSKAISDYLELMLRQKA</sequence>
<organism evidence="14 15">
    <name type="scientific">Albibacterium bauzanense</name>
    <dbReference type="NCBI Taxonomy" id="653929"/>
    <lineage>
        <taxon>Bacteria</taxon>
        <taxon>Pseudomonadati</taxon>
        <taxon>Bacteroidota</taxon>
        <taxon>Sphingobacteriia</taxon>
        <taxon>Sphingobacteriales</taxon>
        <taxon>Sphingobacteriaceae</taxon>
        <taxon>Albibacterium</taxon>
    </lineage>
</organism>
<dbReference type="Gene3D" id="3.40.50.300">
    <property type="entry name" value="P-loop containing nucleotide triphosphate hydrolases"/>
    <property type="match status" value="1"/>
</dbReference>
<comment type="function">
    <text evidence="2 10 12">Catalyzes the transfer of a dimethylallyl group onto the adenine at position 37 in tRNAs that read codons beginning with uridine, leading to the formation of N6-(dimethylallyl)adenosine (i(6)A).</text>
</comment>
<dbReference type="Proteomes" id="UP000294616">
    <property type="component" value="Unassembled WGS sequence"/>
</dbReference>
<evidence type="ECO:0000256" key="11">
    <source>
        <dbReference type="RuleBase" id="RU003783"/>
    </source>
</evidence>
<dbReference type="InterPro" id="IPR018022">
    <property type="entry name" value="IPT"/>
</dbReference>
<protein>
    <recommendedName>
        <fullName evidence="10">tRNA dimethylallyltransferase</fullName>
        <ecNumber evidence="10">2.5.1.75</ecNumber>
    </recommendedName>
    <alternativeName>
        <fullName evidence="10">Dimethylallyl diphosphate:tRNA dimethylallyltransferase</fullName>
        <shortName evidence="10">DMAPP:tRNA dimethylallyltransferase</shortName>
        <shortName evidence="10">DMATase</shortName>
    </alternativeName>
    <alternativeName>
        <fullName evidence="10">Isopentenyl-diphosphate:tRNA isopentenyltransferase</fullName>
        <shortName evidence="10">IPP transferase</shortName>
        <shortName evidence="10">IPPT</shortName>
        <shortName evidence="10">IPTase</shortName>
    </alternativeName>
</protein>
<dbReference type="SUPFAM" id="SSF52540">
    <property type="entry name" value="P-loop containing nucleoside triphosphate hydrolases"/>
    <property type="match status" value="2"/>
</dbReference>
<dbReference type="RefSeq" id="WP_132225324.1">
    <property type="nucleotide sequence ID" value="NZ_SMGO01000003.1"/>
</dbReference>
<dbReference type="InterPro" id="IPR027417">
    <property type="entry name" value="P-loop_NTPase"/>
</dbReference>
<dbReference type="GO" id="GO:0006400">
    <property type="term" value="P:tRNA modification"/>
    <property type="evidence" value="ECO:0007669"/>
    <property type="project" value="TreeGrafter"/>
</dbReference>